<dbReference type="InterPro" id="IPR003661">
    <property type="entry name" value="HisK_dim/P_dom"/>
</dbReference>
<keyword evidence="9" id="KW-0067">ATP-binding</keyword>
<evidence type="ECO:0000256" key="2">
    <source>
        <dbReference type="ARBA" id="ARBA00004651"/>
    </source>
</evidence>
<dbReference type="InterPro" id="IPR003594">
    <property type="entry name" value="HATPase_dom"/>
</dbReference>
<evidence type="ECO:0000256" key="11">
    <source>
        <dbReference type="SAM" id="Phobius"/>
    </source>
</evidence>
<evidence type="ECO:0000256" key="8">
    <source>
        <dbReference type="ARBA" id="ARBA00022777"/>
    </source>
</evidence>
<dbReference type="SUPFAM" id="SSF55874">
    <property type="entry name" value="ATPase domain of HSP90 chaperone/DNA topoisomerase II/histidine kinase"/>
    <property type="match status" value="1"/>
</dbReference>
<evidence type="ECO:0000256" key="9">
    <source>
        <dbReference type="ARBA" id="ARBA00022840"/>
    </source>
</evidence>
<protein>
    <recommendedName>
        <fullName evidence="3">histidine kinase</fullName>
        <ecNumber evidence="3">2.7.13.3</ecNumber>
    </recommendedName>
</protein>
<dbReference type="eggNOG" id="COG0642">
    <property type="taxonomic scope" value="Bacteria"/>
</dbReference>
<dbReference type="SMART" id="SM00388">
    <property type="entry name" value="HisKA"/>
    <property type="match status" value="1"/>
</dbReference>
<dbReference type="RefSeq" id="WP_013385493.1">
    <property type="nucleotide sequence ID" value="NC_017384.1"/>
</dbReference>
<feature type="transmembrane region" description="Helical" evidence="11">
    <location>
        <begin position="153"/>
        <end position="170"/>
    </location>
</feature>
<feature type="transmembrane region" description="Helical" evidence="11">
    <location>
        <begin position="197"/>
        <end position="219"/>
    </location>
</feature>
<dbReference type="InterPro" id="IPR036097">
    <property type="entry name" value="HisK_dim/P_sf"/>
</dbReference>
<evidence type="ECO:0000313" key="13">
    <source>
        <dbReference type="EMBL" id="AEM42104.1"/>
    </source>
</evidence>
<keyword evidence="14" id="KW-1185">Reference proteome</keyword>
<keyword evidence="6" id="KW-0808">Transferase</keyword>
<dbReference type="GO" id="GO:0005886">
    <property type="term" value="C:plasma membrane"/>
    <property type="evidence" value="ECO:0007669"/>
    <property type="project" value="UniProtKB-SubCell"/>
</dbReference>
<dbReference type="GO" id="GO:0005524">
    <property type="term" value="F:ATP binding"/>
    <property type="evidence" value="ECO:0007669"/>
    <property type="project" value="UniProtKB-KW"/>
</dbReference>
<dbReference type="NCBIfam" id="NF033792">
    <property type="entry name" value="ActS_PrrB_HisK"/>
    <property type="match status" value="1"/>
</dbReference>
<evidence type="ECO:0000259" key="12">
    <source>
        <dbReference type="PROSITE" id="PS50109"/>
    </source>
</evidence>
<keyword evidence="11" id="KW-0812">Transmembrane</keyword>
<evidence type="ECO:0000256" key="10">
    <source>
        <dbReference type="SAM" id="MobiDB-lite"/>
    </source>
</evidence>
<evidence type="ECO:0000256" key="4">
    <source>
        <dbReference type="ARBA" id="ARBA00022475"/>
    </source>
</evidence>
<evidence type="ECO:0000256" key="7">
    <source>
        <dbReference type="ARBA" id="ARBA00022741"/>
    </source>
</evidence>
<name>F9Y6A7_KETVW</name>
<dbReference type="SMART" id="SM00387">
    <property type="entry name" value="HATPase_c"/>
    <property type="match status" value="1"/>
</dbReference>
<evidence type="ECO:0000256" key="1">
    <source>
        <dbReference type="ARBA" id="ARBA00000085"/>
    </source>
</evidence>
<feature type="transmembrane region" description="Helical" evidence="11">
    <location>
        <begin position="231"/>
        <end position="251"/>
    </location>
</feature>
<keyword evidence="7" id="KW-0547">Nucleotide-binding</keyword>
<keyword evidence="11" id="KW-1133">Transmembrane helix</keyword>
<dbReference type="PATRIC" id="fig|759362.5.peg.2358"/>
<dbReference type="Proteomes" id="UP000000692">
    <property type="component" value="Chromosome"/>
</dbReference>
<comment type="subcellular location">
    <subcellularLocation>
        <location evidence="2">Cell membrane</location>
        <topology evidence="2">Multi-pass membrane protein</topology>
    </subcellularLocation>
</comment>
<feature type="transmembrane region" description="Helical" evidence="11">
    <location>
        <begin position="120"/>
        <end position="141"/>
    </location>
</feature>
<dbReference type="InterPro" id="IPR004358">
    <property type="entry name" value="Sig_transdc_His_kin-like_C"/>
</dbReference>
<dbReference type="InterPro" id="IPR036890">
    <property type="entry name" value="HATPase_C_sf"/>
</dbReference>
<dbReference type="PANTHER" id="PTHR44936">
    <property type="entry name" value="SENSOR PROTEIN CREC"/>
    <property type="match status" value="1"/>
</dbReference>
<keyword evidence="11" id="KW-0472">Membrane</keyword>
<dbReference type="EMBL" id="CP002018">
    <property type="protein sequence ID" value="AEM42104.1"/>
    <property type="molecule type" value="Genomic_DNA"/>
</dbReference>
<dbReference type="Gene3D" id="1.10.287.130">
    <property type="match status" value="1"/>
</dbReference>
<keyword evidence="5" id="KW-0597">Phosphoprotein</keyword>
<reference evidence="13 14" key="1">
    <citation type="journal article" date="2011" name="J. Bacteriol.">
        <title>Complete genome sequence of the industrial strain Ketogulonicigenium vulgare WSH-001.</title>
        <authorList>
            <person name="Liu L."/>
            <person name="Li Y."/>
            <person name="Zhang J."/>
            <person name="Zhou Z."/>
            <person name="Liu J."/>
            <person name="Li X."/>
            <person name="Zhou J."/>
            <person name="Du G."/>
            <person name="Wang L."/>
            <person name="Chen J."/>
        </authorList>
    </citation>
    <scope>NUCLEOTIDE SEQUENCE [LARGE SCALE GENOMIC DNA]</scope>
    <source>
        <strain evidence="13 14">WSH-001</strain>
    </source>
</reference>
<dbReference type="AlphaFoldDB" id="F9Y6A7"/>
<dbReference type="PRINTS" id="PR00344">
    <property type="entry name" value="BCTRLSENSOR"/>
</dbReference>
<dbReference type="SUPFAM" id="SSF47384">
    <property type="entry name" value="Homodimeric domain of signal transducing histidine kinase"/>
    <property type="match status" value="1"/>
</dbReference>
<dbReference type="InterPro" id="IPR005467">
    <property type="entry name" value="His_kinase_dom"/>
</dbReference>
<dbReference type="CDD" id="cd00082">
    <property type="entry name" value="HisKA"/>
    <property type="match status" value="1"/>
</dbReference>
<sequence>MKQRQSAAYPAAKHDLVAVLRQIRSWPRLLIDHLPRKADNSRTKLRPSGHNMAAKPNLAGVDDAPELFPDVGSESHLFTTTRESNLVRLRTLVLVRWMAIFGQVGAVWAAVSIFNLQIAVGPVAVAIGLSLAVNVLSTVLFPQSTRLSARQAMSFLVLDVVQLGMLLYLVGGLNNPFALLIMAPVTIGATVLTRRGILLLAGLTILVISLLRVFYVPMVLADGSMLQMPDIFLFGFWLALVVGVVFLSVYARQITRELQKINEALLATQMALAREQKLTDLGGVVAAAAHELGTPLATIKLVASELVRDLSKQPDLRDDAILLLDQANRCRDILHSMGRAGKEDRLLLRAPFEALLREAAEPHLARGKEVLFLVAEDVAPESGHQPTVLRRPEVIHGLRNLIQNAVDFAHSTVRVEYYWDHIHLRVCIRDDGEGFPPSVIGRIGDPFVHRRRPAENANRRPGYEGMGLGLFIAKTLLERSGGRPTFSNAVPEFDFPGHGAVVTVVWPRALIEAPPLDMIDGFGENRPFRI</sequence>
<dbReference type="HOGENOM" id="CLU_046130_1_1_5"/>
<dbReference type="InterPro" id="IPR050980">
    <property type="entry name" value="2C_sensor_his_kinase"/>
</dbReference>
<feature type="transmembrane region" description="Helical" evidence="11">
    <location>
        <begin position="176"/>
        <end position="192"/>
    </location>
</feature>
<dbReference type="Pfam" id="PF25323">
    <property type="entry name" value="6TM_PilS"/>
    <property type="match status" value="1"/>
</dbReference>
<keyword evidence="4" id="KW-1003">Cell membrane</keyword>
<feature type="domain" description="Histidine kinase" evidence="12">
    <location>
        <begin position="287"/>
        <end position="510"/>
    </location>
</feature>
<dbReference type="NCBIfam" id="NF045988">
    <property type="entry name" value="HisKinRegBRhodob"/>
    <property type="match status" value="1"/>
</dbReference>
<feature type="region of interest" description="Disordered" evidence="10">
    <location>
        <begin position="40"/>
        <end position="60"/>
    </location>
</feature>
<dbReference type="KEGG" id="kvl:KVU_2265"/>
<dbReference type="Gene3D" id="3.30.565.10">
    <property type="entry name" value="Histidine kinase-like ATPase, C-terminal domain"/>
    <property type="match status" value="1"/>
</dbReference>
<keyword evidence="8 13" id="KW-0418">Kinase</keyword>
<proteinExistence type="predicted"/>
<dbReference type="GO" id="GO:0000155">
    <property type="term" value="F:phosphorelay sensor kinase activity"/>
    <property type="evidence" value="ECO:0007669"/>
    <property type="project" value="InterPro"/>
</dbReference>
<dbReference type="Pfam" id="PF02518">
    <property type="entry name" value="HATPase_c"/>
    <property type="match status" value="1"/>
</dbReference>
<accession>F9Y6A7</accession>
<dbReference type="PROSITE" id="PS50109">
    <property type="entry name" value="HIS_KIN"/>
    <property type="match status" value="1"/>
</dbReference>
<dbReference type="Pfam" id="PF00512">
    <property type="entry name" value="HisKA"/>
    <property type="match status" value="1"/>
</dbReference>
<feature type="transmembrane region" description="Helical" evidence="11">
    <location>
        <begin position="94"/>
        <end position="114"/>
    </location>
</feature>
<evidence type="ECO:0000256" key="6">
    <source>
        <dbReference type="ARBA" id="ARBA00022679"/>
    </source>
</evidence>
<comment type="catalytic activity">
    <reaction evidence="1">
        <text>ATP + protein L-histidine = ADP + protein N-phospho-L-histidine.</text>
        <dbReference type="EC" id="2.7.13.3"/>
    </reaction>
</comment>
<dbReference type="OrthoDB" id="9785252at2"/>
<evidence type="ECO:0000313" key="14">
    <source>
        <dbReference type="Proteomes" id="UP000000692"/>
    </source>
</evidence>
<evidence type="ECO:0000256" key="5">
    <source>
        <dbReference type="ARBA" id="ARBA00022553"/>
    </source>
</evidence>
<organism evidence="13 14">
    <name type="scientific">Ketogulonicigenium vulgare (strain WSH-001)</name>
    <dbReference type="NCBI Taxonomy" id="759362"/>
    <lineage>
        <taxon>Bacteria</taxon>
        <taxon>Pseudomonadati</taxon>
        <taxon>Pseudomonadota</taxon>
        <taxon>Alphaproteobacteria</taxon>
        <taxon>Rhodobacterales</taxon>
        <taxon>Roseobacteraceae</taxon>
        <taxon>Ketogulonicigenium</taxon>
    </lineage>
</organism>
<dbReference type="EC" id="2.7.13.3" evidence="3"/>
<dbReference type="InterPro" id="IPR047770">
    <property type="entry name" value="RegB"/>
</dbReference>
<dbReference type="PANTHER" id="PTHR44936:SF10">
    <property type="entry name" value="SENSOR PROTEIN RSTB"/>
    <property type="match status" value="1"/>
</dbReference>
<gene>
    <name evidence="13" type="primary">prrB</name>
    <name evidence="13" type="ordered locus">KVU_2265</name>
</gene>
<evidence type="ECO:0000256" key="3">
    <source>
        <dbReference type="ARBA" id="ARBA00012438"/>
    </source>
</evidence>